<evidence type="ECO:0008006" key="3">
    <source>
        <dbReference type="Google" id="ProtNLM"/>
    </source>
</evidence>
<comment type="caution">
    <text evidence="1">The sequence shown here is derived from an EMBL/GenBank/DDBJ whole genome shotgun (WGS) entry which is preliminary data.</text>
</comment>
<dbReference type="eggNOG" id="COG3214">
    <property type="taxonomic scope" value="Bacteria"/>
</dbReference>
<dbReference type="OrthoDB" id="2210247at2"/>
<proteinExistence type="predicted"/>
<dbReference type="Pfam" id="PF06224">
    <property type="entry name" value="AlkZ-like"/>
    <property type="match status" value="1"/>
</dbReference>
<organism evidence="1 2">
    <name type="scientific">Fibrisoma limi BUZ 3</name>
    <dbReference type="NCBI Taxonomy" id="1185876"/>
    <lineage>
        <taxon>Bacteria</taxon>
        <taxon>Pseudomonadati</taxon>
        <taxon>Bacteroidota</taxon>
        <taxon>Cytophagia</taxon>
        <taxon>Cytophagales</taxon>
        <taxon>Spirosomataceae</taxon>
        <taxon>Fibrisoma</taxon>
    </lineage>
</organism>
<gene>
    <name evidence="1" type="ORF">BN8_01879</name>
</gene>
<dbReference type="STRING" id="1185876.BN8_01879"/>
<keyword evidence="2" id="KW-1185">Reference proteome</keyword>
<dbReference type="PANTHER" id="PTHR38479">
    <property type="entry name" value="LMO0824 PROTEIN"/>
    <property type="match status" value="1"/>
</dbReference>
<sequence length="369" mass="41626">MGIHRLEVMATDHLLRQRLANQQLVNPPQHSVPEIVSWLGAVQSQEFHDAKWSVAQRTDGLTHDAFMQAFNEGMILRTHVLRPTWHFVAPADIRWMLTLTAPRIKAFMRTNDRKLGLDEAVFSRTNTLIEQTLGKAGRYLTRMELAGVLKQAGIRLEANALAHILTRAELEGIICSGAMQGKHQTFALLDERVPEAHQLPREEALAKLATRYFASHGPATVHDFSWWSGLTLTDARLSIESIKSELASETIQGSTYWFVPASIPDRLPTRALLLPNFDEYVVGYADRTRLLEPTYAGELSGQGTILFYKTIVLTGQIVGTWKLVKEKARCRVERQPLRALTDCEETQIAETVERYLAFYELPVDEPVTG</sequence>
<name>I2GG20_9BACT</name>
<protein>
    <recommendedName>
        <fullName evidence="3">Winged helix DNA-binding domain-containing protein</fullName>
    </recommendedName>
</protein>
<dbReference type="PANTHER" id="PTHR38479:SF2">
    <property type="entry name" value="WINGED HELIX DNA-BINDING DOMAIN-CONTAINING PROTEIN"/>
    <property type="match status" value="1"/>
</dbReference>
<dbReference type="EMBL" id="CAIT01000006">
    <property type="protein sequence ID" value="CCH52845.1"/>
    <property type="molecule type" value="Genomic_DNA"/>
</dbReference>
<dbReference type="InterPro" id="IPR009351">
    <property type="entry name" value="AlkZ-like"/>
</dbReference>
<dbReference type="Proteomes" id="UP000009309">
    <property type="component" value="Unassembled WGS sequence"/>
</dbReference>
<reference evidence="1 2" key="1">
    <citation type="journal article" date="2012" name="J. Bacteriol.">
        <title>Genome Sequence of the Filamentous Bacterium Fibrisoma limi BUZ 3T.</title>
        <authorList>
            <person name="Filippini M."/>
            <person name="Qi W."/>
            <person name="Jaenicke S."/>
            <person name="Goesmann A."/>
            <person name="Smits T.H."/>
            <person name="Bagheri H.C."/>
        </authorList>
    </citation>
    <scope>NUCLEOTIDE SEQUENCE [LARGE SCALE GENOMIC DNA]</scope>
    <source>
        <strain evidence="2">BUZ 3T</strain>
    </source>
</reference>
<evidence type="ECO:0000313" key="1">
    <source>
        <dbReference type="EMBL" id="CCH52845.1"/>
    </source>
</evidence>
<accession>I2GG20</accession>
<evidence type="ECO:0000313" key="2">
    <source>
        <dbReference type="Proteomes" id="UP000009309"/>
    </source>
</evidence>
<dbReference type="AlphaFoldDB" id="I2GG20"/>